<dbReference type="Pfam" id="PF14065">
    <property type="entry name" value="Pvc16_N"/>
    <property type="match status" value="1"/>
</dbReference>
<evidence type="ECO:0000313" key="2">
    <source>
        <dbReference type="EMBL" id="MFC3677425.1"/>
    </source>
</evidence>
<organism evidence="2 3">
    <name type="scientific">Ferrovibrio xuzhouensis</name>
    <dbReference type="NCBI Taxonomy" id="1576914"/>
    <lineage>
        <taxon>Bacteria</taxon>
        <taxon>Pseudomonadati</taxon>
        <taxon>Pseudomonadota</taxon>
        <taxon>Alphaproteobacteria</taxon>
        <taxon>Rhodospirillales</taxon>
        <taxon>Rhodospirillaceae</taxon>
        <taxon>Ferrovibrio</taxon>
    </lineage>
</organism>
<sequence length="425" mass="45292">MSNFLAVANATAALCEALQGAVYSEGLGGVPGAQVTHLSPSSEQLDAVHPGVNVFLYQSVVNAALANDDLPTRRADGQAMQRPRAALYLCYLLTFHGDNGKLEPQRLYGSVTAYLHADPVLSRSLVRQTAERIPYLAESDLADQPDVVRITPALPSVDELSRLWLMFPQVDYQLSALYQAGPVLLDWPEIPTMPLPVRSMDLRTGSLRAPRIDRLSSEDRKAGWPAVGSILVIRGENLLAPMMEVRVGAESVVPLSMQPGEIRLRLDPAQQPALRAGPNTVRILHQQSDAGGQHITTAASNSASFTLLPILETVSAVALPPDPAAMAGGQPAWLVTARLQPCIGAYQVVELLLNATVPGGTPGPVYVAGSRVADGNDIVFRVSGLAPGSYLVRLRVDGAETALDVDTDPASPDFRRYAGPLLVLA</sequence>
<keyword evidence="3" id="KW-1185">Reference proteome</keyword>
<name>A0ABV7VJK4_9PROT</name>
<comment type="caution">
    <text evidence="2">The sequence shown here is derived from an EMBL/GenBank/DDBJ whole genome shotgun (WGS) entry which is preliminary data.</text>
</comment>
<dbReference type="RefSeq" id="WP_379728965.1">
    <property type="nucleotide sequence ID" value="NZ_JBHRYJ010000004.1"/>
</dbReference>
<accession>A0ABV7VJK4</accession>
<dbReference type="InterPro" id="IPR025351">
    <property type="entry name" value="Pvc16_N"/>
</dbReference>
<evidence type="ECO:0000313" key="3">
    <source>
        <dbReference type="Proteomes" id="UP001595711"/>
    </source>
</evidence>
<dbReference type="EMBL" id="JBHRYJ010000004">
    <property type="protein sequence ID" value="MFC3677425.1"/>
    <property type="molecule type" value="Genomic_DNA"/>
</dbReference>
<feature type="domain" description="Pvc16 N-terminal" evidence="1">
    <location>
        <begin position="14"/>
        <end position="198"/>
    </location>
</feature>
<dbReference type="Proteomes" id="UP001595711">
    <property type="component" value="Unassembled WGS sequence"/>
</dbReference>
<evidence type="ECO:0000259" key="1">
    <source>
        <dbReference type="Pfam" id="PF14065"/>
    </source>
</evidence>
<protein>
    <submittedName>
        <fullName evidence="2">DUF4255 domain-containing protein</fullName>
    </submittedName>
</protein>
<gene>
    <name evidence="2" type="ORF">ACFOOQ_17865</name>
</gene>
<reference evidence="3" key="1">
    <citation type="journal article" date="2019" name="Int. J. Syst. Evol. Microbiol.">
        <title>The Global Catalogue of Microorganisms (GCM) 10K type strain sequencing project: providing services to taxonomists for standard genome sequencing and annotation.</title>
        <authorList>
            <consortium name="The Broad Institute Genomics Platform"/>
            <consortium name="The Broad Institute Genome Sequencing Center for Infectious Disease"/>
            <person name="Wu L."/>
            <person name="Ma J."/>
        </authorList>
    </citation>
    <scope>NUCLEOTIDE SEQUENCE [LARGE SCALE GENOMIC DNA]</scope>
    <source>
        <strain evidence="3">KCTC 42182</strain>
    </source>
</reference>
<proteinExistence type="predicted"/>